<dbReference type="EMBL" id="JAWWNJ010000019">
    <property type="protein sequence ID" value="KAK7035599.1"/>
    <property type="molecule type" value="Genomic_DNA"/>
</dbReference>
<accession>A0AAW0C9U5</accession>
<evidence type="ECO:0000313" key="3">
    <source>
        <dbReference type="Proteomes" id="UP001362999"/>
    </source>
</evidence>
<dbReference type="Proteomes" id="UP001362999">
    <property type="component" value="Unassembled WGS sequence"/>
</dbReference>
<evidence type="ECO:0000313" key="2">
    <source>
        <dbReference type="EMBL" id="KAK7035599.1"/>
    </source>
</evidence>
<evidence type="ECO:0000256" key="1">
    <source>
        <dbReference type="SAM" id="MobiDB-lite"/>
    </source>
</evidence>
<feature type="region of interest" description="Disordered" evidence="1">
    <location>
        <begin position="123"/>
        <end position="164"/>
    </location>
</feature>
<gene>
    <name evidence="2" type="ORF">R3P38DRAFT_3483325</name>
</gene>
<organism evidence="2 3">
    <name type="scientific">Favolaschia claudopus</name>
    <dbReference type="NCBI Taxonomy" id="2862362"/>
    <lineage>
        <taxon>Eukaryota</taxon>
        <taxon>Fungi</taxon>
        <taxon>Dikarya</taxon>
        <taxon>Basidiomycota</taxon>
        <taxon>Agaricomycotina</taxon>
        <taxon>Agaricomycetes</taxon>
        <taxon>Agaricomycetidae</taxon>
        <taxon>Agaricales</taxon>
        <taxon>Marasmiineae</taxon>
        <taxon>Mycenaceae</taxon>
        <taxon>Favolaschia</taxon>
    </lineage>
</organism>
<sequence>MFEPASDFTLSEIKAYRSFAFTEAIGNPQHDPFFSVEDAPAWITSHGYQLFALQAGTGSTTLWDPEDVSTKELKAFRNQILSEKYRNHPFFDLENCGAWVNLSIFQAYMETFTEQVESAHSRAPSRAASSVSMAGSLRASSRASDVPSTRASSPPYEDSVSRPPSAMSIVEVSDFQVETEVEIRTAGPSAIATANHTAPEISVAIATPPANERVDTIEYISHVPPTFDVPRNPTALILDLSGTPELLTNRQGKAIPIDRFIRAENQESWDGSSGHPKGDVNVSGFFSDVAVEIKSSPPSLEPWVSQWALGSSEARAA</sequence>
<feature type="compositionally biased region" description="Polar residues" evidence="1">
    <location>
        <begin position="138"/>
        <end position="152"/>
    </location>
</feature>
<proteinExistence type="predicted"/>
<keyword evidence="3" id="KW-1185">Reference proteome</keyword>
<name>A0AAW0C9U5_9AGAR</name>
<reference evidence="2 3" key="1">
    <citation type="journal article" date="2024" name="J Genomics">
        <title>Draft genome sequencing and assembly of Favolaschia claudopus CIRM-BRFM 2984 isolated from oak limbs.</title>
        <authorList>
            <person name="Navarro D."/>
            <person name="Drula E."/>
            <person name="Chaduli D."/>
            <person name="Cazenave R."/>
            <person name="Ahrendt S."/>
            <person name="Wang J."/>
            <person name="Lipzen A."/>
            <person name="Daum C."/>
            <person name="Barry K."/>
            <person name="Grigoriev I.V."/>
            <person name="Favel A."/>
            <person name="Rosso M.N."/>
            <person name="Martin F."/>
        </authorList>
    </citation>
    <scope>NUCLEOTIDE SEQUENCE [LARGE SCALE GENOMIC DNA]</scope>
    <source>
        <strain evidence="2 3">CIRM-BRFM 2984</strain>
    </source>
</reference>
<protein>
    <submittedName>
        <fullName evidence="2">Uncharacterized protein</fullName>
    </submittedName>
</protein>
<comment type="caution">
    <text evidence="2">The sequence shown here is derived from an EMBL/GenBank/DDBJ whole genome shotgun (WGS) entry which is preliminary data.</text>
</comment>
<dbReference type="AlphaFoldDB" id="A0AAW0C9U5"/>
<feature type="compositionally biased region" description="Low complexity" evidence="1">
    <location>
        <begin position="123"/>
        <end position="134"/>
    </location>
</feature>